<reference evidence="1" key="1">
    <citation type="submission" date="2014-09" db="EMBL/GenBank/DDBJ databases">
        <authorList>
            <person name="Magalhaes I.L.F."/>
            <person name="Oliveira U."/>
            <person name="Santos F.R."/>
            <person name="Vidigal T.H.D.A."/>
            <person name="Brescovit A.D."/>
            <person name="Santos A.J."/>
        </authorList>
    </citation>
    <scope>NUCLEOTIDE SEQUENCE</scope>
    <source>
        <tissue evidence="1">Shoot tissue taken approximately 20 cm above the soil surface</tissue>
    </source>
</reference>
<organism evidence="1">
    <name type="scientific">Arundo donax</name>
    <name type="common">Giant reed</name>
    <name type="synonym">Donax arundinaceus</name>
    <dbReference type="NCBI Taxonomy" id="35708"/>
    <lineage>
        <taxon>Eukaryota</taxon>
        <taxon>Viridiplantae</taxon>
        <taxon>Streptophyta</taxon>
        <taxon>Embryophyta</taxon>
        <taxon>Tracheophyta</taxon>
        <taxon>Spermatophyta</taxon>
        <taxon>Magnoliopsida</taxon>
        <taxon>Liliopsida</taxon>
        <taxon>Poales</taxon>
        <taxon>Poaceae</taxon>
        <taxon>PACMAD clade</taxon>
        <taxon>Arundinoideae</taxon>
        <taxon>Arundineae</taxon>
        <taxon>Arundo</taxon>
    </lineage>
</organism>
<protein>
    <submittedName>
        <fullName evidence="1">Uncharacterized protein</fullName>
    </submittedName>
</protein>
<accession>A0A0A9DLX9</accession>
<name>A0A0A9DLX9_ARUDO</name>
<dbReference type="AlphaFoldDB" id="A0A0A9DLX9"/>
<evidence type="ECO:0000313" key="1">
    <source>
        <dbReference type="EMBL" id="JAD86635.1"/>
    </source>
</evidence>
<dbReference type="EMBL" id="GBRH01211260">
    <property type="protein sequence ID" value="JAD86635.1"/>
    <property type="molecule type" value="Transcribed_RNA"/>
</dbReference>
<sequence length="46" mass="5333">MHIPLCCQYHRSRCQLRKLNISVDLFGSFDFLGALSYNIHAIGCYQ</sequence>
<proteinExistence type="predicted"/>
<reference evidence="1" key="2">
    <citation type="journal article" date="2015" name="Data Brief">
        <title>Shoot transcriptome of the giant reed, Arundo donax.</title>
        <authorList>
            <person name="Barrero R.A."/>
            <person name="Guerrero F.D."/>
            <person name="Moolhuijzen P."/>
            <person name="Goolsby J.A."/>
            <person name="Tidwell J."/>
            <person name="Bellgard S.E."/>
            <person name="Bellgard M.I."/>
        </authorList>
    </citation>
    <scope>NUCLEOTIDE SEQUENCE</scope>
    <source>
        <tissue evidence="1">Shoot tissue taken approximately 20 cm above the soil surface</tissue>
    </source>
</reference>